<keyword evidence="1" id="KW-0472">Membrane</keyword>
<evidence type="ECO:0000256" key="1">
    <source>
        <dbReference type="SAM" id="Phobius"/>
    </source>
</evidence>
<proteinExistence type="predicted"/>
<protein>
    <submittedName>
        <fullName evidence="2">Uncharacterized protein</fullName>
    </submittedName>
</protein>
<keyword evidence="1" id="KW-1133">Transmembrane helix</keyword>
<dbReference type="EMBL" id="GGMS01011623">
    <property type="protein sequence ID" value="MBY80826.1"/>
    <property type="molecule type" value="Transcribed_RNA"/>
</dbReference>
<feature type="transmembrane region" description="Helical" evidence="1">
    <location>
        <begin position="24"/>
        <end position="47"/>
    </location>
</feature>
<name>A0A2S2QSS5_9HEMI</name>
<keyword evidence="1" id="KW-0812">Transmembrane</keyword>
<organism evidence="2">
    <name type="scientific">Sipha flava</name>
    <name type="common">yellow sugarcane aphid</name>
    <dbReference type="NCBI Taxonomy" id="143950"/>
    <lineage>
        <taxon>Eukaryota</taxon>
        <taxon>Metazoa</taxon>
        <taxon>Ecdysozoa</taxon>
        <taxon>Arthropoda</taxon>
        <taxon>Hexapoda</taxon>
        <taxon>Insecta</taxon>
        <taxon>Pterygota</taxon>
        <taxon>Neoptera</taxon>
        <taxon>Paraneoptera</taxon>
        <taxon>Hemiptera</taxon>
        <taxon>Sternorrhyncha</taxon>
        <taxon>Aphidomorpha</taxon>
        <taxon>Aphidoidea</taxon>
        <taxon>Aphididae</taxon>
        <taxon>Sipha</taxon>
    </lineage>
</organism>
<gene>
    <name evidence="2" type="ORF">g.154726</name>
</gene>
<dbReference type="AlphaFoldDB" id="A0A2S2QSS5"/>
<sequence>MHCNASECAVSKILSNMIINSFSFFRKMSVIVLAFFCKHRQLFYIIVNKKKQWMLWPPTFWGLGQNIPNAPIYSTALTVIRETGTDTCSVCMAVLCYLKIILLLFSFF</sequence>
<reference evidence="2" key="1">
    <citation type="submission" date="2018-04" db="EMBL/GenBank/DDBJ databases">
        <title>Transcriptome assembly of Sipha flava.</title>
        <authorList>
            <person name="Scully E.D."/>
            <person name="Geib S.M."/>
            <person name="Palmer N.A."/>
            <person name="Koch K."/>
            <person name="Bradshaw J."/>
            <person name="Heng-Moss T."/>
            <person name="Sarath G."/>
        </authorList>
    </citation>
    <scope>NUCLEOTIDE SEQUENCE</scope>
</reference>
<accession>A0A2S2QSS5</accession>
<evidence type="ECO:0000313" key="2">
    <source>
        <dbReference type="EMBL" id="MBY80826.1"/>
    </source>
</evidence>